<feature type="transmembrane region" description="Helical" evidence="2">
    <location>
        <begin position="317"/>
        <end position="339"/>
    </location>
</feature>
<accession>A0A3N0YKJ4</accession>
<evidence type="ECO:0000313" key="5">
    <source>
        <dbReference type="Proteomes" id="UP000281406"/>
    </source>
</evidence>
<evidence type="ECO:0000256" key="1">
    <source>
        <dbReference type="ARBA" id="ARBA00022737"/>
    </source>
</evidence>
<dbReference type="PROSITE" id="PS50853">
    <property type="entry name" value="FN3"/>
    <property type="match status" value="1"/>
</dbReference>
<evidence type="ECO:0000313" key="4">
    <source>
        <dbReference type="EMBL" id="ROL46381.1"/>
    </source>
</evidence>
<dbReference type="InterPro" id="IPR050991">
    <property type="entry name" value="ECM_Regulatory_Proteins"/>
</dbReference>
<name>A0A3N0YKJ4_ANAGA</name>
<comment type="caution">
    <text evidence="4">The sequence shown here is derived from an EMBL/GenBank/DDBJ whole genome shotgun (WGS) entry which is preliminary data.</text>
</comment>
<sequence length="365" mass="41135">MTLHWEKVDSTVDYSYELEYNDETKPIPLYLEEYLVEGLSPGTEYFFTLYTVLDTVRSSGYNFSNITVPSNVENVSVNNRNETEMTLQWEKVNNNTDYNYELEFGDTKVTTDSLEKHTVKGLSPGTEYLFTLYTVFKDLQSSGHNFIKVTAINCESFNWKVTNSSIEASVNGSTLVTAENSTGISKRYHVGIVNLQDLYPGAIYNVSLWYDLDSETVLPQCSHFLTLYPNSVPNLHCKYFSGGYGLAVIWDHPYGVVDVVQVDIGSKSLNRSSNESPRQEVTGLQAAQWYKVTVTSFSGAKQSKTESLNCQTDPAGVIAGVLVFFLLVIIICAAVYWWLRYGSAKQMKSPKLVEPKVTNKSYKYV</sequence>
<keyword evidence="2" id="KW-0812">Transmembrane</keyword>
<protein>
    <submittedName>
        <fullName evidence="4">Receptor-type tyrosine-protein phosphatase H</fullName>
    </submittedName>
</protein>
<feature type="domain" description="Fibronectin type-III" evidence="3">
    <location>
        <begin position="1"/>
        <end position="71"/>
    </location>
</feature>
<dbReference type="EMBL" id="RJVU01038472">
    <property type="protein sequence ID" value="ROL46381.1"/>
    <property type="molecule type" value="Genomic_DNA"/>
</dbReference>
<keyword evidence="2" id="KW-1133">Transmembrane helix</keyword>
<dbReference type="Pfam" id="PF00041">
    <property type="entry name" value="fn3"/>
    <property type="match status" value="2"/>
</dbReference>
<proteinExistence type="predicted"/>
<keyword evidence="2" id="KW-0472">Membrane</keyword>
<dbReference type="InterPro" id="IPR013783">
    <property type="entry name" value="Ig-like_fold"/>
</dbReference>
<dbReference type="InterPro" id="IPR003961">
    <property type="entry name" value="FN3_dom"/>
</dbReference>
<keyword evidence="4" id="KW-0675">Receptor</keyword>
<dbReference type="AlphaFoldDB" id="A0A3N0YKJ4"/>
<dbReference type="SUPFAM" id="SSF49265">
    <property type="entry name" value="Fibronectin type III"/>
    <property type="match status" value="1"/>
</dbReference>
<dbReference type="Gene3D" id="2.60.40.10">
    <property type="entry name" value="Immunoglobulins"/>
    <property type="match status" value="2"/>
</dbReference>
<organism evidence="4 5">
    <name type="scientific">Anabarilius grahami</name>
    <name type="common">Kanglang fish</name>
    <name type="synonym">Barilius grahami</name>
    <dbReference type="NCBI Taxonomy" id="495550"/>
    <lineage>
        <taxon>Eukaryota</taxon>
        <taxon>Metazoa</taxon>
        <taxon>Chordata</taxon>
        <taxon>Craniata</taxon>
        <taxon>Vertebrata</taxon>
        <taxon>Euteleostomi</taxon>
        <taxon>Actinopterygii</taxon>
        <taxon>Neopterygii</taxon>
        <taxon>Teleostei</taxon>
        <taxon>Ostariophysi</taxon>
        <taxon>Cypriniformes</taxon>
        <taxon>Xenocyprididae</taxon>
        <taxon>Xenocypridinae</taxon>
        <taxon>Xenocypridinae incertae sedis</taxon>
        <taxon>Anabarilius</taxon>
    </lineage>
</organism>
<evidence type="ECO:0000259" key="3">
    <source>
        <dbReference type="PROSITE" id="PS50853"/>
    </source>
</evidence>
<dbReference type="SMART" id="SM00060">
    <property type="entry name" value="FN3"/>
    <property type="match status" value="2"/>
</dbReference>
<dbReference type="InterPro" id="IPR036116">
    <property type="entry name" value="FN3_sf"/>
</dbReference>
<reference evidence="4 5" key="1">
    <citation type="submission" date="2018-10" db="EMBL/GenBank/DDBJ databases">
        <title>Genome assembly for a Yunnan-Guizhou Plateau 3E fish, Anabarilius grahami (Regan), and its evolutionary and genetic applications.</title>
        <authorList>
            <person name="Jiang W."/>
        </authorList>
    </citation>
    <scope>NUCLEOTIDE SEQUENCE [LARGE SCALE GENOMIC DNA]</scope>
    <source>
        <strain evidence="4">AG-KIZ</strain>
        <tissue evidence="4">Muscle</tissue>
    </source>
</reference>
<dbReference type="Proteomes" id="UP000281406">
    <property type="component" value="Unassembled WGS sequence"/>
</dbReference>
<gene>
    <name evidence="4" type="ORF">DPX16_0252</name>
</gene>
<keyword evidence="1" id="KW-0677">Repeat</keyword>
<dbReference type="PANTHER" id="PTHR46708">
    <property type="entry name" value="TENASCIN"/>
    <property type="match status" value="1"/>
</dbReference>
<dbReference type="OrthoDB" id="7357196at2759"/>
<evidence type="ECO:0000256" key="2">
    <source>
        <dbReference type="SAM" id="Phobius"/>
    </source>
</evidence>
<keyword evidence="5" id="KW-1185">Reference proteome</keyword>
<dbReference type="PANTHER" id="PTHR46708:SF2">
    <property type="entry name" value="FIBRONECTIN TYPE-III DOMAIN-CONTAINING PROTEIN"/>
    <property type="match status" value="1"/>
</dbReference>
<dbReference type="CDD" id="cd00063">
    <property type="entry name" value="FN3"/>
    <property type="match status" value="2"/>
</dbReference>